<dbReference type="AlphaFoldDB" id="A0A024U3T1"/>
<dbReference type="EMBL" id="KI913965">
    <property type="protein sequence ID" value="ETW00278.1"/>
    <property type="molecule type" value="Genomic_DNA"/>
</dbReference>
<name>A0A024U3T1_9STRA</name>
<feature type="region of interest" description="Disordered" evidence="2">
    <location>
        <begin position="19"/>
        <end position="49"/>
    </location>
</feature>
<accession>A0A024U3T1</accession>
<dbReference type="GeneID" id="20084708"/>
<dbReference type="VEuPathDB" id="FungiDB:H310_07658"/>
<protein>
    <submittedName>
        <fullName evidence="3">Uncharacterized protein</fullName>
    </submittedName>
</protein>
<proteinExistence type="predicted"/>
<dbReference type="RefSeq" id="XP_008871303.1">
    <property type="nucleotide sequence ID" value="XM_008873081.1"/>
</dbReference>
<reference evidence="3" key="1">
    <citation type="submission" date="2013-12" db="EMBL/GenBank/DDBJ databases">
        <title>The Genome Sequence of Aphanomyces invadans NJM9701.</title>
        <authorList>
            <consortium name="The Broad Institute Genomics Platform"/>
            <person name="Russ C."/>
            <person name="Tyler B."/>
            <person name="van West P."/>
            <person name="Dieguez-Uribeondo J."/>
            <person name="Young S.K."/>
            <person name="Zeng Q."/>
            <person name="Gargeya S."/>
            <person name="Fitzgerald M."/>
            <person name="Abouelleil A."/>
            <person name="Alvarado L."/>
            <person name="Chapman S.B."/>
            <person name="Gainer-Dewar J."/>
            <person name="Goldberg J."/>
            <person name="Griggs A."/>
            <person name="Gujja S."/>
            <person name="Hansen M."/>
            <person name="Howarth C."/>
            <person name="Imamovic A."/>
            <person name="Ireland A."/>
            <person name="Larimer J."/>
            <person name="McCowan C."/>
            <person name="Murphy C."/>
            <person name="Pearson M."/>
            <person name="Poon T.W."/>
            <person name="Priest M."/>
            <person name="Roberts A."/>
            <person name="Saif S."/>
            <person name="Shea T."/>
            <person name="Sykes S."/>
            <person name="Wortman J."/>
            <person name="Nusbaum C."/>
            <person name="Birren B."/>
        </authorList>
    </citation>
    <scope>NUCLEOTIDE SEQUENCE [LARGE SCALE GENOMIC DNA]</scope>
    <source>
        <strain evidence="3">NJM9701</strain>
    </source>
</reference>
<evidence type="ECO:0000256" key="1">
    <source>
        <dbReference type="SAM" id="Coils"/>
    </source>
</evidence>
<evidence type="ECO:0000256" key="2">
    <source>
        <dbReference type="SAM" id="MobiDB-lite"/>
    </source>
</evidence>
<dbReference type="STRING" id="157072.A0A024U3T1"/>
<dbReference type="OrthoDB" id="75253at2759"/>
<evidence type="ECO:0000313" key="3">
    <source>
        <dbReference type="EMBL" id="ETW00278.1"/>
    </source>
</evidence>
<sequence length="442" mass="49991">MCRMRQGIRHNVSMSTLVHSNILPPTEPPPQPTATTEKMSADPEPLQPPNLFKEALHQHIAPSRRRKGKAVSSHHLTGDAASLGEQMQHLKQFYEDRVVALTQRCTEAETKLGVLTSERSAVDSQVLQLQALAESQHEKLTTAGDEYASLVAWCREREAHCHRIEAALAAADALNQTLVSQIEALDAERRAVEVEWSRQRDAWSHRQDELDASMQHLLRSQSVLRNDILTKDATMGDLQRARDDVEARWLHLQSVNAALVEEITKLKHRGIALEGQIQMEAEYRKATAAQVEALTEQVHAERRDRQAVAMQHQLESQTQRREFRDRDMACRDLSHRCQRLTNDLVVATIRYEKAEAALEHMLGGMEARKDDVRKLKGDVQKLEGKVADARAAVEGKEMALAAAKRELSDIQTRVVAEEAQKLDALKDVVALNQRRRCCRPRF</sequence>
<keyword evidence="1" id="KW-0175">Coiled coil</keyword>
<feature type="coiled-coil region" evidence="1">
    <location>
        <begin position="337"/>
        <end position="420"/>
    </location>
</feature>
<organism evidence="3">
    <name type="scientific">Aphanomyces invadans</name>
    <dbReference type="NCBI Taxonomy" id="157072"/>
    <lineage>
        <taxon>Eukaryota</taxon>
        <taxon>Sar</taxon>
        <taxon>Stramenopiles</taxon>
        <taxon>Oomycota</taxon>
        <taxon>Saprolegniomycetes</taxon>
        <taxon>Saprolegniales</taxon>
        <taxon>Verrucalvaceae</taxon>
        <taxon>Aphanomyces</taxon>
    </lineage>
</organism>
<gene>
    <name evidence="3" type="ORF">H310_07658</name>
</gene>